<organism evidence="1 2">
    <name type="scientific">Lacihabitans soyangensis</name>
    <dbReference type="NCBI Taxonomy" id="869394"/>
    <lineage>
        <taxon>Bacteria</taxon>
        <taxon>Pseudomonadati</taxon>
        <taxon>Bacteroidota</taxon>
        <taxon>Cytophagia</taxon>
        <taxon>Cytophagales</taxon>
        <taxon>Leadbetterellaceae</taxon>
        <taxon>Lacihabitans</taxon>
    </lineage>
</organism>
<dbReference type="EMBL" id="RJUF01000180">
    <property type="protein sequence ID" value="MCP9765145.1"/>
    <property type="molecule type" value="Genomic_DNA"/>
</dbReference>
<name>A0AAE3KXJ5_9BACT</name>
<gene>
    <name evidence="1" type="ORF">EGI31_19600</name>
</gene>
<proteinExistence type="predicted"/>
<dbReference type="Proteomes" id="UP001204144">
    <property type="component" value="Unassembled WGS sequence"/>
</dbReference>
<evidence type="ECO:0000313" key="2">
    <source>
        <dbReference type="Proteomes" id="UP001204144"/>
    </source>
</evidence>
<dbReference type="AlphaFoldDB" id="A0AAE3KXJ5"/>
<keyword evidence="2" id="KW-1185">Reference proteome</keyword>
<comment type="caution">
    <text evidence="1">The sequence shown here is derived from an EMBL/GenBank/DDBJ whole genome shotgun (WGS) entry which is preliminary data.</text>
</comment>
<sequence>MPVLSLGAVDGQCFQQANPGGGRNLFAILAKDVVGNYPLPEHFNADGTELTALPTLVATKKWSQYLFPDGTLDYKIDDSGDPSFQSYKHMIEFMMAGKSKALRAEMRKYINAGALFLIEDKDGEYILVFSTDDPGFLKKSFALGKKGNDKRGYTLKAEVDGLTFGLVTLQSSLLATLSPNLVPLPA</sequence>
<evidence type="ECO:0000313" key="1">
    <source>
        <dbReference type="EMBL" id="MCP9765145.1"/>
    </source>
</evidence>
<reference evidence="1 2" key="1">
    <citation type="submission" date="2018-11" db="EMBL/GenBank/DDBJ databases">
        <title>Novel bacteria species description.</title>
        <authorList>
            <person name="Han J.-H."/>
        </authorList>
    </citation>
    <scope>NUCLEOTIDE SEQUENCE [LARGE SCALE GENOMIC DNA]</scope>
    <source>
        <strain evidence="1 2">KCTC23259</strain>
    </source>
</reference>
<protein>
    <submittedName>
        <fullName evidence="1">Uncharacterized protein</fullName>
    </submittedName>
</protein>
<dbReference type="RefSeq" id="WP_255038835.1">
    <property type="nucleotide sequence ID" value="NZ_RJUF01000180.1"/>
</dbReference>
<accession>A0AAE3KXJ5</accession>